<keyword evidence="6" id="KW-0808">Transferase</keyword>
<dbReference type="SMART" id="SM00388">
    <property type="entry name" value="HisKA"/>
    <property type="match status" value="1"/>
</dbReference>
<dbReference type="SUPFAM" id="SSF158472">
    <property type="entry name" value="HAMP domain-like"/>
    <property type="match status" value="1"/>
</dbReference>
<dbReference type="Pfam" id="PF02518">
    <property type="entry name" value="HATPase_c"/>
    <property type="match status" value="1"/>
</dbReference>
<dbReference type="FunFam" id="3.30.565.10:FF:000006">
    <property type="entry name" value="Sensor histidine kinase WalK"/>
    <property type="match status" value="1"/>
</dbReference>
<keyword evidence="4" id="KW-1003">Cell membrane</keyword>
<evidence type="ECO:0000256" key="13">
    <source>
        <dbReference type="ARBA" id="ARBA00023136"/>
    </source>
</evidence>
<evidence type="ECO:0000256" key="9">
    <source>
        <dbReference type="ARBA" id="ARBA00022777"/>
    </source>
</evidence>
<evidence type="ECO:0000256" key="10">
    <source>
        <dbReference type="ARBA" id="ARBA00022840"/>
    </source>
</evidence>
<dbReference type="InterPro" id="IPR003661">
    <property type="entry name" value="HisK_dim/P_dom"/>
</dbReference>
<comment type="catalytic activity">
    <reaction evidence="1">
        <text>ATP + protein L-histidine = ADP + protein N-phospho-L-histidine.</text>
        <dbReference type="EC" id="2.7.13.3"/>
    </reaction>
</comment>
<organism evidence="18 19">
    <name type="scientific">Paenibacillus tyrfis</name>
    <dbReference type="NCBI Taxonomy" id="1501230"/>
    <lineage>
        <taxon>Bacteria</taxon>
        <taxon>Bacillati</taxon>
        <taxon>Bacillota</taxon>
        <taxon>Bacilli</taxon>
        <taxon>Bacillales</taxon>
        <taxon>Paenibacillaceae</taxon>
        <taxon>Paenibacillus</taxon>
    </lineage>
</organism>
<dbReference type="EMBL" id="JNVM01000036">
    <property type="protein sequence ID" value="KEQ22528.1"/>
    <property type="molecule type" value="Genomic_DNA"/>
</dbReference>
<keyword evidence="19" id="KW-1185">Reference proteome</keyword>
<evidence type="ECO:0000259" key="17">
    <source>
        <dbReference type="PROSITE" id="PS50885"/>
    </source>
</evidence>
<sequence>MKNKLLSLISGKRSIRVRMFWSFSLSLIIAMNVSSILNESLLNRLLAARHFPYLSILLYGVLSFISFIVLFILSFSLMTRRIVQYLLSLGEGLDCIAGGNLRHRVPLIRKDELGKVAENINTMAEKLERQIAKERQIEKSKMDLITGVSHDLRTPLTNIIGYLELLKNRVYRNKQEQERFVDITYNKAMQLKNLIDDLFEYTRLTTSDAKLVMGQFDVRELLTQIVAEFQPFAKELGVTVETYLAFKSMPIPMDPGKIRRAIDNLLMNALKFSVKPGVVRVSLEARSLFVAIKIENEGTPISKEQEELLFERFYKADHSRTAHAIQAGSGLGLSIAKNIVERHNGTLSLVHSSGHYAFIIELPISNPAQNY</sequence>
<dbReference type="Gene3D" id="3.30.565.10">
    <property type="entry name" value="Histidine kinase-like ATPase, C-terminal domain"/>
    <property type="match status" value="1"/>
</dbReference>
<protein>
    <recommendedName>
        <fullName evidence="3">histidine kinase</fullName>
        <ecNumber evidence="3">2.7.13.3</ecNumber>
    </recommendedName>
</protein>
<evidence type="ECO:0000256" key="2">
    <source>
        <dbReference type="ARBA" id="ARBA00004651"/>
    </source>
</evidence>
<dbReference type="PROSITE" id="PS50885">
    <property type="entry name" value="HAMP"/>
    <property type="match status" value="1"/>
</dbReference>
<dbReference type="GO" id="GO:0000155">
    <property type="term" value="F:phosphorelay sensor kinase activity"/>
    <property type="evidence" value="ECO:0007669"/>
    <property type="project" value="InterPro"/>
</dbReference>
<dbReference type="CDD" id="cd06225">
    <property type="entry name" value="HAMP"/>
    <property type="match status" value="1"/>
</dbReference>
<evidence type="ECO:0000256" key="12">
    <source>
        <dbReference type="ARBA" id="ARBA00023012"/>
    </source>
</evidence>
<feature type="transmembrane region" description="Helical" evidence="15">
    <location>
        <begin position="20"/>
        <end position="37"/>
    </location>
</feature>
<dbReference type="EC" id="2.7.13.3" evidence="3"/>
<evidence type="ECO:0000256" key="7">
    <source>
        <dbReference type="ARBA" id="ARBA00022692"/>
    </source>
</evidence>
<accession>A0A081NVQ5</accession>
<dbReference type="InterPro" id="IPR004358">
    <property type="entry name" value="Sig_transdc_His_kin-like_C"/>
</dbReference>
<dbReference type="InterPro" id="IPR005467">
    <property type="entry name" value="His_kinase_dom"/>
</dbReference>
<feature type="domain" description="Histidine kinase" evidence="16">
    <location>
        <begin position="147"/>
        <end position="366"/>
    </location>
</feature>
<feature type="domain" description="HAMP" evidence="17">
    <location>
        <begin position="80"/>
        <end position="132"/>
    </location>
</feature>
<dbReference type="Proteomes" id="UP000028123">
    <property type="component" value="Unassembled WGS sequence"/>
</dbReference>
<keyword evidence="11 15" id="KW-1133">Transmembrane helix</keyword>
<evidence type="ECO:0000256" key="6">
    <source>
        <dbReference type="ARBA" id="ARBA00022679"/>
    </source>
</evidence>
<dbReference type="Pfam" id="PF00672">
    <property type="entry name" value="HAMP"/>
    <property type="match status" value="1"/>
</dbReference>
<dbReference type="RefSeq" id="WP_036691066.1">
    <property type="nucleotide sequence ID" value="NZ_JNVM01000036.1"/>
</dbReference>
<dbReference type="Gene3D" id="6.10.340.10">
    <property type="match status" value="1"/>
</dbReference>
<dbReference type="eggNOG" id="COG2205">
    <property type="taxonomic scope" value="Bacteria"/>
</dbReference>
<dbReference type="Pfam" id="PF00512">
    <property type="entry name" value="HisKA"/>
    <property type="match status" value="1"/>
</dbReference>
<dbReference type="GO" id="GO:0005524">
    <property type="term" value="F:ATP binding"/>
    <property type="evidence" value="ECO:0007669"/>
    <property type="project" value="UniProtKB-KW"/>
</dbReference>
<reference evidence="18 19" key="1">
    <citation type="submission" date="2014-06" db="EMBL/GenBank/DDBJ databases">
        <title>Draft genome sequence of Paenibacillus sp. MSt1.</title>
        <authorList>
            <person name="Aw Y.K."/>
            <person name="Ong K.S."/>
            <person name="Gan H.M."/>
            <person name="Lee S.M."/>
        </authorList>
    </citation>
    <scope>NUCLEOTIDE SEQUENCE [LARGE SCALE GENOMIC DNA]</scope>
    <source>
        <strain evidence="18 19">MSt1</strain>
    </source>
</reference>
<keyword evidence="13 15" id="KW-0472">Membrane</keyword>
<name>A0A081NVQ5_9BACL</name>
<evidence type="ECO:0000256" key="11">
    <source>
        <dbReference type="ARBA" id="ARBA00022989"/>
    </source>
</evidence>
<dbReference type="InterPro" id="IPR003660">
    <property type="entry name" value="HAMP_dom"/>
</dbReference>
<feature type="transmembrane region" description="Helical" evidence="15">
    <location>
        <begin position="57"/>
        <end position="78"/>
    </location>
</feature>
<keyword evidence="5" id="KW-0597">Phosphoprotein</keyword>
<dbReference type="PROSITE" id="PS50109">
    <property type="entry name" value="HIS_KIN"/>
    <property type="match status" value="1"/>
</dbReference>
<evidence type="ECO:0000313" key="18">
    <source>
        <dbReference type="EMBL" id="KEQ22528.1"/>
    </source>
</evidence>
<keyword evidence="7 15" id="KW-0812">Transmembrane</keyword>
<keyword evidence="10" id="KW-0067">ATP-binding</keyword>
<feature type="coiled-coil region" evidence="14">
    <location>
        <begin position="110"/>
        <end position="137"/>
    </location>
</feature>
<evidence type="ECO:0000256" key="14">
    <source>
        <dbReference type="SAM" id="Coils"/>
    </source>
</evidence>
<dbReference type="InterPro" id="IPR003594">
    <property type="entry name" value="HATPase_dom"/>
</dbReference>
<dbReference type="Gene3D" id="1.10.287.130">
    <property type="match status" value="1"/>
</dbReference>
<dbReference type="PRINTS" id="PR00344">
    <property type="entry name" value="BCTRLSENSOR"/>
</dbReference>
<evidence type="ECO:0000256" key="5">
    <source>
        <dbReference type="ARBA" id="ARBA00022553"/>
    </source>
</evidence>
<comment type="subcellular location">
    <subcellularLocation>
        <location evidence="2">Cell membrane</location>
        <topology evidence="2">Multi-pass membrane protein</topology>
    </subcellularLocation>
</comment>
<keyword evidence="8" id="KW-0547">Nucleotide-binding</keyword>
<evidence type="ECO:0000256" key="4">
    <source>
        <dbReference type="ARBA" id="ARBA00022475"/>
    </source>
</evidence>
<evidence type="ECO:0000256" key="8">
    <source>
        <dbReference type="ARBA" id="ARBA00022741"/>
    </source>
</evidence>
<proteinExistence type="predicted"/>
<evidence type="ECO:0000259" key="16">
    <source>
        <dbReference type="PROSITE" id="PS50109"/>
    </source>
</evidence>
<dbReference type="FunFam" id="1.10.287.130:FF:000008">
    <property type="entry name" value="Two-component sensor histidine kinase"/>
    <property type="match status" value="1"/>
</dbReference>
<dbReference type="SUPFAM" id="SSF47384">
    <property type="entry name" value="Homodimeric domain of signal transducing histidine kinase"/>
    <property type="match status" value="1"/>
</dbReference>
<dbReference type="InterPro" id="IPR050398">
    <property type="entry name" value="HssS/ArlS-like"/>
</dbReference>
<dbReference type="SMART" id="SM00387">
    <property type="entry name" value="HATPase_c"/>
    <property type="match status" value="1"/>
</dbReference>
<dbReference type="InterPro" id="IPR036890">
    <property type="entry name" value="HATPase_C_sf"/>
</dbReference>
<dbReference type="SUPFAM" id="SSF55874">
    <property type="entry name" value="ATPase domain of HSP90 chaperone/DNA topoisomerase II/histidine kinase"/>
    <property type="match status" value="1"/>
</dbReference>
<dbReference type="CDD" id="cd00082">
    <property type="entry name" value="HisKA"/>
    <property type="match status" value="1"/>
</dbReference>
<gene>
    <name evidence="18" type="ORF">ET33_22840</name>
</gene>
<keyword evidence="9" id="KW-0418">Kinase</keyword>
<dbReference type="GO" id="GO:0005886">
    <property type="term" value="C:plasma membrane"/>
    <property type="evidence" value="ECO:0007669"/>
    <property type="project" value="UniProtKB-SubCell"/>
</dbReference>
<dbReference type="InterPro" id="IPR036097">
    <property type="entry name" value="HisK_dim/P_sf"/>
</dbReference>
<comment type="caution">
    <text evidence="18">The sequence shown here is derived from an EMBL/GenBank/DDBJ whole genome shotgun (WGS) entry which is preliminary data.</text>
</comment>
<evidence type="ECO:0000256" key="15">
    <source>
        <dbReference type="SAM" id="Phobius"/>
    </source>
</evidence>
<evidence type="ECO:0000256" key="1">
    <source>
        <dbReference type="ARBA" id="ARBA00000085"/>
    </source>
</evidence>
<evidence type="ECO:0000313" key="19">
    <source>
        <dbReference type="Proteomes" id="UP000028123"/>
    </source>
</evidence>
<dbReference type="PANTHER" id="PTHR45528">
    <property type="entry name" value="SENSOR HISTIDINE KINASE CPXA"/>
    <property type="match status" value="1"/>
</dbReference>
<dbReference type="PANTHER" id="PTHR45528:SF8">
    <property type="entry name" value="HISTIDINE KINASE"/>
    <property type="match status" value="1"/>
</dbReference>
<dbReference type="SMART" id="SM00304">
    <property type="entry name" value="HAMP"/>
    <property type="match status" value="1"/>
</dbReference>
<evidence type="ECO:0000256" key="3">
    <source>
        <dbReference type="ARBA" id="ARBA00012438"/>
    </source>
</evidence>
<keyword evidence="12" id="KW-0902">Two-component regulatory system</keyword>
<dbReference type="AlphaFoldDB" id="A0A081NVQ5"/>
<keyword evidence="14" id="KW-0175">Coiled coil</keyword>